<feature type="domain" description="Double-GTPase 2" evidence="2">
    <location>
        <begin position="276"/>
        <end position="479"/>
    </location>
</feature>
<evidence type="ECO:0000313" key="3">
    <source>
        <dbReference type="EMBL" id="MFC4036765.1"/>
    </source>
</evidence>
<feature type="transmembrane region" description="Helical" evidence="1">
    <location>
        <begin position="132"/>
        <end position="152"/>
    </location>
</feature>
<protein>
    <recommendedName>
        <fullName evidence="2">Double-GTPase 2 domain-containing protein</fullName>
    </recommendedName>
</protein>
<keyword evidence="4" id="KW-1185">Reference proteome</keyword>
<dbReference type="Gene3D" id="3.40.50.300">
    <property type="entry name" value="P-loop containing nucleotide triphosphate hydrolases"/>
    <property type="match status" value="1"/>
</dbReference>
<feature type="transmembrane region" description="Helical" evidence="1">
    <location>
        <begin position="158"/>
        <end position="184"/>
    </location>
</feature>
<dbReference type="InterPro" id="IPR045528">
    <property type="entry name" value="DO-GTPase2"/>
</dbReference>
<keyword evidence="1" id="KW-1133">Transmembrane helix</keyword>
<gene>
    <name evidence="3" type="ORF">ACFO3J_35800</name>
</gene>
<organism evidence="3 4">
    <name type="scientific">Streptomyces polygonati</name>
    <dbReference type="NCBI Taxonomy" id="1617087"/>
    <lineage>
        <taxon>Bacteria</taxon>
        <taxon>Bacillati</taxon>
        <taxon>Actinomycetota</taxon>
        <taxon>Actinomycetes</taxon>
        <taxon>Kitasatosporales</taxon>
        <taxon>Streptomycetaceae</taxon>
        <taxon>Streptomyces</taxon>
    </lineage>
</organism>
<feature type="transmembrane region" description="Helical" evidence="1">
    <location>
        <begin position="12"/>
        <end position="42"/>
    </location>
</feature>
<evidence type="ECO:0000256" key="1">
    <source>
        <dbReference type="SAM" id="Phobius"/>
    </source>
</evidence>
<evidence type="ECO:0000259" key="2">
    <source>
        <dbReference type="Pfam" id="PF19993"/>
    </source>
</evidence>
<dbReference type="SUPFAM" id="SSF52540">
    <property type="entry name" value="P-loop containing nucleoside triphosphate hydrolases"/>
    <property type="match status" value="1"/>
</dbReference>
<reference evidence="4" key="1">
    <citation type="journal article" date="2019" name="Int. J. Syst. Evol. Microbiol.">
        <title>The Global Catalogue of Microorganisms (GCM) 10K type strain sequencing project: providing services to taxonomists for standard genome sequencing and annotation.</title>
        <authorList>
            <consortium name="The Broad Institute Genomics Platform"/>
            <consortium name="The Broad Institute Genome Sequencing Center for Infectious Disease"/>
            <person name="Wu L."/>
            <person name="Ma J."/>
        </authorList>
    </citation>
    <scope>NUCLEOTIDE SEQUENCE [LARGE SCALE GENOMIC DNA]</scope>
    <source>
        <strain evidence="4">CGMCC 4.7237</strain>
    </source>
</reference>
<keyword evidence="1" id="KW-0812">Transmembrane</keyword>
<keyword evidence="1" id="KW-0472">Membrane</keyword>
<name>A0ABV8HXG8_9ACTN</name>
<accession>A0ABV8HXG8</accession>
<dbReference type="Proteomes" id="UP001595765">
    <property type="component" value="Unassembled WGS sequence"/>
</dbReference>
<dbReference type="Pfam" id="PF19993">
    <property type="entry name" value="DO-GTPase2"/>
    <property type="match status" value="1"/>
</dbReference>
<comment type="caution">
    <text evidence="3">The sequence shown here is derived from an EMBL/GenBank/DDBJ whole genome shotgun (WGS) entry which is preliminary data.</text>
</comment>
<dbReference type="RefSeq" id="WP_386439028.1">
    <property type="nucleotide sequence ID" value="NZ_JBHSBB010000053.1"/>
</dbReference>
<dbReference type="InterPro" id="IPR027417">
    <property type="entry name" value="P-loop_NTPase"/>
</dbReference>
<sequence length="527" mass="57113">MTSHGFLGGGSLGALLAFLLLLEIPVVLWACVAVATTGYWTFARAVVGALSRPRAGGADRRLLPAGGREPAYRSYWVRQVWRDSGLAVAAGARAGWRLLLDRWLRDRVHGLLIDVWTPAAPVRHRRGIIRLIFARIFGVGLAAGVLAGALIAGLVTALALLLGGLLLAVVVGALAFAAAALRVLERARLWARRIFMRCPHPGCYHRITLPVYHCPVCQTPHRNLRPGRYGVLHRVCSCGASLPTGFLTGRHRLSAECGTCHRPLPAGLGRARLVNVPLIGGTSAGKTMLLLAMVTGLRTLADEGHLRLEFTLGNDEDEFDRARAELAGGGWARKTQTQLPRAMVLYVGTRFRKRLLYLYDPKGETLESGETVREQQYLAHADAVLLVVDALAAPEMRGRLSSDDRALAAGAAPSNEGPMDTYARLSGEFSMMARHRGRTPVAVVVTKRDLLRRLTSVPVVDEPVTRWLSDIGQGNMVKALGHEYGRSRYWALSAHDATGPGAADTERRAAAAPLLWLLSRSRIRPGG</sequence>
<evidence type="ECO:0000313" key="4">
    <source>
        <dbReference type="Proteomes" id="UP001595765"/>
    </source>
</evidence>
<dbReference type="EMBL" id="JBHSBB010000053">
    <property type="protein sequence ID" value="MFC4036765.1"/>
    <property type="molecule type" value="Genomic_DNA"/>
</dbReference>
<proteinExistence type="predicted"/>